<protein>
    <submittedName>
        <fullName evidence="5">Peptidase dimerisation domain protein</fullName>
    </submittedName>
</protein>
<dbReference type="Proteomes" id="UP000003688">
    <property type="component" value="Unassembled WGS sequence"/>
</dbReference>
<evidence type="ECO:0000259" key="4">
    <source>
        <dbReference type="Pfam" id="PF07687"/>
    </source>
</evidence>
<dbReference type="InterPro" id="IPR036264">
    <property type="entry name" value="Bact_exopeptidase_dim_dom"/>
</dbReference>
<accession>B9XMC2</accession>
<evidence type="ECO:0000256" key="2">
    <source>
        <dbReference type="ARBA" id="ARBA00022801"/>
    </source>
</evidence>
<dbReference type="Gene3D" id="3.40.630.10">
    <property type="entry name" value="Zn peptidases"/>
    <property type="match status" value="1"/>
</dbReference>
<reference evidence="5 6" key="1">
    <citation type="journal article" date="2011" name="J. Bacteriol.">
        <title>Genome sequence of 'Pedosphaera parvula' Ellin514, an aerobic Verrucomicrobial isolate from pasture soil.</title>
        <authorList>
            <person name="Kant R."/>
            <person name="van Passel M.W."/>
            <person name="Sangwan P."/>
            <person name="Palva A."/>
            <person name="Lucas S."/>
            <person name="Copeland A."/>
            <person name="Lapidus A."/>
            <person name="Glavina Del Rio T."/>
            <person name="Dalin E."/>
            <person name="Tice H."/>
            <person name="Bruce D."/>
            <person name="Goodwin L."/>
            <person name="Pitluck S."/>
            <person name="Chertkov O."/>
            <person name="Larimer F.W."/>
            <person name="Land M.L."/>
            <person name="Hauser L."/>
            <person name="Brettin T.S."/>
            <person name="Detter J.C."/>
            <person name="Han S."/>
            <person name="de Vos W.M."/>
            <person name="Janssen P.H."/>
            <person name="Smidt H."/>
        </authorList>
    </citation>
    <scope>NUCLEOTIDE SEQUENCE [LARGE SCALE GENOMIC DNA]</scope>
    <source>
        <strain evidence="5 6">Ellin514</strain>
    </source>
</reference>
<sequence>MTRTQKLLAELIALPSVNPAFLPAGHPRSGEHRVVDFLTATAAKAGLDVDQQQVFPQRCNLIAQLSPTGEVRQRILLAPHLDTVDVASEDQLVPAIKNGRLYGRGACDTKGSAAAMLTAIFELAEGKVRPAHTEINFLGLIDEEAGQGGSHAFAEKGFKADLAIVGEPTLLQLVTAHKGNLWLKLETHGKAAHGSCPELGKNAVHAMARIVDLLETKYAAQLRKRKHPLLGNATINVGTIQGGVQANIVPSYCSITLDRRTLPGETDASVWREIQALLKQHNLMATLGNTKASPCLPMETSSKLPLVQQFLRVLGQRKPQGVDYFCDASVLAHGGIPSIVFGPGDIAQAHTADEWISLQSLERGKDLMVKFLKSLP</sequence>
<name>B9XMC2_PEDPL</name>
<dbReference type="SUPFAM" id="SSF53187">
    <property type="entry name" value="Zn-dependent exopeptidases"/>
    <property type="match status" value="1"/>
</dbReference>
<dbReference type="Pfam" id="PF07687">
    <property type="entry name" value="M20_dimer"/>
    <property type="match status" value="1"/>
</dbReference>
<dbReference type="GO" id="GO:0006526">
    <property type="term" value="P:L-arginine biosynthetic process"/>
    <property type="evidence" value="ECO:0007669"/>
    <property type="project" value="TreeGrafter"/>
</dbReference>
<evidence type="ECO:0000256" key="3">
    <source>
        <dbReference type="ARBA" id="ARBA00023285"/>
    </source>
</evidence>
<dbReference type="STRING" id="320771.Cflav_PD2013"/>
<evidence type="ECO:0000313" key="6">
    <source>
        <dbReference type="Proteomes" id="UP000003688"/>
    </source>
</evidence>
<dbReference type="RefSeq" id="WP_007416961.1">
    <property type="nucleotide sequence ID" value="NZ_ABOX02000034.1"/>
</dbReference>
<feature type="domain" description="Peptidase M20 dimerisation" evidence="4">
    <location>
        <begin position="175"/>
        <end position="282"/>
    </location>
</feature>
<dbReference type="OrthoDB" id="9792335at2"/>
<keyword evidence="2" id="KW-0378">Hydrolase</keyword>
<dbReference type="EMBL" id="ABOX02000034">
    <property type="protein sequence ID" value="EEF58964.1"/>
    <property type="molecule type" value="Genomic_DNA"/>
</dbReference>
<dbReference type="Gene3D" id="3.30.70.360">
    <property type="match status" value="1"/>
</dbReference>
<keyword evidence="1" id="KW-0479">Metal-binding</keyword>
<dbReference type="InterPro" id="IPR050072">
    <property type="entry name" value="Peptidase_M20A"/>
</dbReference>
<dbReference type="SUPFAM" id="SSF55031">
    <property type="entry name" value="Bacterial exopeptidase dimerisation domain"/>
    <property type="match status" value="1"/>
</dbReference>
<keyword evidence="6" id="KW-1185">Reference proteome</keyword>
<dbReference type="AlphaFoldDB" id="B9XMC2"/>
<comment type="caution">
    <text evidence="5">The sequence shown here is derived from an EMBL/GenBank/DDBJ whole genome shotgun (WGS) entry which is preliminary data.</text>
</comment>
<evidence type="ECO:0000313" key="5">
    <source>
        <dbReference type="EMBL" id="EEF58964.1"/>
    </source>
</evidence>
<dbReference type="GO" id="GO:0046872">
    <property type="term" value="F:metal ion binding"/>
    <property type="evidence" value="ECO:0007669"/>
    <property type="project" value="UniProtKB-KW"/>
</dbReference>
<evidence type="ECO:0000256" key="1">
    <source>
        <dbReference type="ARBA" id="ARBA00022723"/>
    </source>
</evidence>
<organism evidence="5 6">
    <name type="scientific">Pedosphaera parvula (strain Ellin514)</name>
    <dbReference type="NCBI Taxonomy" id="320771"/>
    <lineage>
        <taxon>Bacteria</taxon>
        <taxon>Pseudomonadati</taxon>
        <taxon>Verrucomicrobiota</taxon>
        <taxon>Pedosphaerae</taxon>
        <taxon>Pedosphaerales</taxon>
        <taxon>Pedosphaeraceae</taxon>
        <taxon>Pedosphaera</taxon>
    </lineage>
</organism>
<dbReference type="PANTHER" id="PTHR43808">
    <property type="entry name" value="ACETYLORNITHINE DEACETYLASE"/>
    <property type="match status" value="1"/>
</dbReference>
<dbReference type="InterPro" id="IPR002933">
    <property type="entry name" value="Peptidase_M20"/>
</dbReference>
<dbReference type="InterPro" id="IPR011650">
    <property type="entry name" value="Peptidase_M20_dimer"/>
</dbReference>
<gene>
    <name evidence="5" type="ORF">Cflav_PD2013</name>
</gene>
<dbReference type="GO" id="GO:0008777">
    <property type="term" value="F:acetylornithine deacetylase activity"/>
    <property type="evidence" value="ECO:0007669"/>
    <property type="project" value="TreeGrafter"/>
</dbReference>
<keyword evidence="3" id="KW-0170">Cobalt</keyword>
<dbReference type="Pfam" id="PF01546">
    <property type="entry name" value="Peptidase_M20"/>
    <property type="match status" value="1"/>
</dbReference>
<dbReference type="PANTHER" id="PTHR43808:SF31">
    <property type="entry name" value="N-ACETYL-L-CITRULLINE DEACETYLASE"/>
    <property type="match status" value="1"/>
</dbReference>
<proteinExistence type="predicted"/>